<evidence type="ECO:0000313" key="10">
    <source>
        <dbReference type="EMBL" id="KTB34750.1"/>
    </source>
</evidence>
<dbReference type="PANTHER" id="PTHR46300:SF1">
    <property type="entry name" value="P450, PUTATIVE (EUROFUNG)-RELATED"/>
    <property type="match status" value="1"/>
</dbReference>
<dbReference type="InterPro" id="IPR036396">
    <property type="entry name" value="Cyt_P450_sf"/>
</dbReference>
<evidence type="ECO:0000256" key="6">
    <source>
        <dbReference type="ARBA" id="ARBA00023002"/>
    </source>
</evidence>
<dbReference type="Proteomes" id="UP000054988">
    <property type="component" value="Unassembled WGS sequence"/>
</dbReference>
<dbReference type="Pfam" id="PF00067">
    <property type="entry name" value="p450"/>
    <property type="match status" value="1"/>
</dbReference>
<dbReference type="GO" id="GO:0016705">
    <property type="term" value="F:oxidoreductase activity, acting on paired donors, with incorporation or reduction of molecular oxygen"/>
    <property type="evidence" value="ECO:0007669"/>
    <property type="project" value="InterPro"/>
</dbReference>
<dbReference type="GO" id="GO:0005506">
    <property type="term" value="F:iron ion binding"/>
    <property type="evidence" value="ECO:0007669"/>
    <property type="project" value="InterPro"/>
</dbReference>
<dbReference type="GO" id="GO:0020037">
    <property type="term" value="F:heme binding"/>
    <property type="evidence" value="ECO:0007669"/>
    <property type="project" value="InterPro"/>
</dbReference>
<dbReference type="SUPFAM" id="SSF48264">
    <property type="entry name" value="Cytochrome P450"/>
    <property type="match status" value="1"/>
</dbReference>
<accession>A0A0W0FEI2</accession>
<evidence type="ECO:0000256" key="8">
    <source>
        <dbReference type="ARBA" id="ARBA00023033"/>
    </source>
</evidence>
<feature type="transmembrane region" description="Helical" evidence="9">
    <location>
        <begin position="92"/>
        <end position="116"/>
    </location>
</feature>
<comment type="cofactor">
    <cofactor evidence="1">
        <name>heme</name>
        <dbReference type="ChEBI" id="CHEBI:30413"/>
    </cofactor>
</comment>
<dbReference type="PANTHER" id="PTHR46300">
    <property type="entry name" value="P450, PUTATIVE (EUROFUNG)-RELATED-RELATED"/>
    <property type="match status" value="1"/>
</dbReference>
<evidence type="ECO:0000256" key="2">
    <source>
        <dbReference type="ARBA" id="ARBA00005179"/>
    </source>
</evidence>
<keyword evidence="9" id="KW-0472">Membrane</keyword>
<dbReference type="GO" id="GO:0004497">
    <property type="term" value="F:monooxygenase activity"/>
    <property type="evidence" value="ECO:0007669"/>
    <property type="project" value="UniProtKB-KW"/>
</dbReference>
<comment type="pathway">
    <text evidence="2">Secondary metabolite biosynthesis.</text>
</comment>
<keyword evidence="6" id="KW-0560">Oxidoreductase</keyword>
<comment type="caution">
    <text evidence="10">The sequence shown here is derived from an EMBL/GenBank/DDBJ whole genome shotgun (WGS) entry which is preliminary data.</text>
</comment>
<gene>
    <name evidence="10" type="ORF">WG66_12672</name>
</gene>
<keyword evidence="5" id="KW-0479">Metal-binding</keyword>
<keyword evidence="7" id="KW-0408">Iron</keyword>
<dbReference type="InterPro" id="IPR001128">
    <property type="entry name" value="Cyt_P450"/>
</dbReference>
<evidence type="ECO:0000256" key="1">
    <source>
        <dbReference type="ARBA" id="ARBA00001971"/>
    </source>
</evidence>
<keyword evidence="4" id="KW-0349">Heme</keyword>
<keyword evidence="8" id="KW-0503">Monooxygenase</keyword>
<dbReference type="InterPro" id="IPR050364">
    <property type="entry name" value="Cytochrome_P450_fung"/>
</dbReference>
<evidence type="ECO:0000313" key="11">
    <source>
        <dbReference type="Proteomes" id="UP000054988"/>
    </source>
</evidence>
<reference evidence="10 11" key="1">
    <citation type="submission" date="2015-12" db="EMBL/GenBank/DDBJ databases">
        <title>Draft genome sequence of Moniliophthora roreri, the causal agent of frosty pod rot of cacao.</title>
        <authorList>
            <person name="Aime M.C."/>
            <person name="Diaz-Valderrama J.R."/>
            <person name="Kijpornyongpan T."/>
            <person name="Phillips-Mora W."/>
        </authorList>
    </citation>
    <scope>NUCLEOTIDE SEQUENCE [LARGE SCALE GENOMIC DNA]</scope>
    <source>
        <strain evidence="10 11">MCA 2952</strain>
    </source>
</reference>
<name>A0A0W0FEI2_MONRR</name>
<dbReference type="EMBL" id="LATX01002040">
    <property type="protein sequence ID" value="KTB34750.1"/>
    <property type="molecule type" value="Genomic_DNA"/>
</dbReference>
<proteinExistence type="inferred from homology"/>
<keyword evidence="9" id="KW-0812">Transmembrane</keyword>
<dbReference type="InterPro" id="IPR002401">
    <property type="entry name" value="Cyt_P450_E_grp-I"/>
</dbReference>
<evidence type="ECO:0000256" key="3">
    <source>
        <dbReference type="ARBA" id="ARBA00010617"/>
    </source>
</evidence>
<keyword evidence="9" id="KW-1133">Transmembrane helix</keyword>
<sequence length="118" mass="13161">MSPAYLTSRRLSVSSSAGDPLDLLLSLMLPLRLVPDDEYMGYFIPKDAMVIPNITSMHMDPAIFDDPETFNPQRYVDNPSLPGHVFGFGRRYALFALFLFTLVRSSLILGTEFALASV</sequence>
<organism evidence="10 11">
    <name type="scientific">Moniliophthora roreri</name>
    <name type="common">Frosty pod rot fungus</name>
    <name type="synonym">Monilia roreri</name>
    <dbReference type="NCBI Taxonomy" id="221103"/>
    <lineage>
        <taxon>Eukaryota</taxon>
        <taxon>Fungi</taxon>
        <taxon>Dikarya</taxon>
        <taxon>Basidiomycota</taxon>
        <taxon>Agaricomycotina</taxon>
        <taxon>Agaricomycetes</taxon>
        <taxon>Agaricomycetidae</taxon>
        <taxon>Agaricales</taxon>
        <taxon>Marasmiineae</taxon>
        <taxon>Marasmiaceae</taxon>
        <taxon>Moniliophthora</taxon>
    </lineage>
</organism>
<dbReference type="AlphaFoldDB" id="A0A0W0FEI2"/>
<evidence type="ECO:0000256" key="9">
    <source>
        <dbReference type="SAM" id="Phobius"/>
    </source>
</evidence>
<evidence type="ECO:0000256" key="7">
    <source>
        <dbReference type="ARBA" id="ARBA00023004"/>
    </source>
</evidence>
<evidence type="ECO:0008006" key="12">
    <source>
        <dbReference type="Google" id="ProtNLM"/>
    </source>
</evidence>
<dbReference type="Gene3D" id="1.10.630.10">
    <property type="entry name" value="Cytochrome P450"/>
    <property type="match status" value="1"/>
</dbReference>
<evidence type="ECO:0000256" key="5">
    <source>
        <dbReference type="ARBA" id="ARBA00022723"/>
    </source>
</evidence>
<dbReference type="PRINTS" id="PR00463">
    <property type="entry name" value="EP450I"/>
</dbReference>
<comment type="similarity">
    <text evidence="3">Belongs to the cytochrome P450 family.</text>
</comment>
<evidence type="ECO:0000256" key="4">
    <source>
        <dbReference type="ARBA" id="ARBA00022617"/>
    </source>
</evidence>
<protein>
    <recommendedName>
        <fullName evidence="12">Cytochrome p450</fullName>
    </recommendedName>
</protein>